<sequence>MTTSVSEKKLRNLIRESVKEALGTELAKLRALALPEVSAKEQRDIERRYGRPSRKRGRSYAMEV</sequence>
<protein>
    <submittedName>
        <fullName evidence="2">Uncharacterized protein</fullName>
    </submittedName>
</protein>
<evidence type="ECO:0000256" key="1">
    <source>
        <dbReference type="SAM" id="MobiDB-lite"/>
    </source>
</evidence>
<reference evidence="2" key="1">
    <citation type="submission" date="2020-07" db="EMBL/GenBank/DDBJ databases">
        <title>Huge and variable diversity of episymbiotic CPR bacteria and DPANN archaea in groundwater ecosystems.</title>
        <authorList>
            <person name="He C.Y."/>
            <person name="Keren R."/>
            <person name="Whittaker M."/>
            <person name="Farag I.F."/>
            <person name="Doudna J."/>
            <person name="Cate J.H.D."/>
            <person name="Banfield J.F."/>
        </authorList>
    </citation>
    <scope>NUCLEOTIDE SEQUENCE</scope>
    <source>
        <strain evidence="2">NC_groundwater_1225_Ag_S-0.1um_56_177</strain>
    </source>
</reference>
<accession>A0A932YW94</accession>
<dbReference type="Proteomes" id="UP000756703">
    <property type="component" value="Unassembled WGS sequence"/>
</dbReference>
<dbReference type="AlphaFoldDB" id="A0A932YW94"/>
<name>A0A932YW94_9BACT</name>
<gene>
    <name evidence="2" type="ORF">HY473_00520</name>
</gene>
<comment type="caution">
    <text evidence="2">The sequence shown here is derived from an EMBL/GenBank/DDBJ whole genome shotgun (WGS) entry which is preliminary data.</text>
</comment>
<organism evidence="2 3">
    <name type="scientific">Candidatus Sungiibacteriota bacterium</name>
    <dbReference type="NCBI Taxonomy" id="2750080"/>
    <lineage>
        <taxon>Bacteria</taxon>
        <taxon>Candidatus Sungiibacteriota</taxon>
    </lineage>
</organism>
<feature type="region of interest" description="Disordered" evidence="1">
    <location>
        <begin position="42"/>
        <end position="64"/>
    </location>
</feature>
<evidence type="ECO:0000313" key="2">
    <source>
        <dbReference type="EMBL" id="MBI4132571.1"/>
    </source>
</evidence>
<dbReference type="EMBL" id="JACQMI010000005">
    <property type="protein sequence ID" value="MBI4132571.1"/>
    <property type="molecule type" value="Genomic_DNA"/>
</dbReference>
<proteinExistence type="predicted"/>
<evidence type="ECO:0000313" key="3">
    <source>
        <dbReference type="Proteomes" id="UP000756703"/>
    </source>
</evidence>